<protein>
    <submittedName>
        <fullName evidence="2">Uncharacterized protein</fullName>
    </submittedName>
</protein>
<dbReference type="AlphaFoldDB" id="A0A0A9C4B9"/>
<name>A0A0A9C4B9_ARUDO</name>
<dbReference type="EMBL" id="GBRH01231503">
    <property type="protein sequence ID" value="JAD66392.1"/>
    <property type="molecule type" value="Transcribed_RNA"/>
</dbReference>
<reference evidence="2" key="1">
    <citation type="submission" date="2014-09" db="EMBL/GenBank/DDBJ databases">
        <authorList>
            <person name="Magalhaes I.L.F."/>
            <person name="Oliveira U."/>
            <person name="Santos F.R."/>
            <person name="Vidigal T.H.D.A."/>
            <person name="Brescovit A.D."/>
            <person name="Santos A.J."/>
        </authorList>
    </citation>
    <scope>NUCLEOTIDE SEQUENCE</scope>
    <source>
        <tissue evidence="2">Shoot tissue taken approximately 20 cm above the soil surface</tissue>
    </source>
</reference>
<sequence length="46" mass="5446">MEYSEVVYHHLIPCKDETSRKLRNGSHPKKSQDALQTKRPAIFYKD</sequence>
<evidence type="ECO:0000256" key="1">
    <source>
        <dbReference type="SAM" id="MobiDB-lite"/>
    </source>
</evidence>
<reference evidence="2" key="2">
    <citation type="journal article" date="2015" name="Data Brief">
        <title>Shoot transcriptome of the giant reed, Arundo donax.</title>
        <authorList>
            <person name="Barrero R.A."/>
            <person name="Guerrero F.D."/>
            <person name="Moolhuijzen P."/>
            <person name="Goolsby J.A."/>
            <person name="Tidwell J."/>
            <person name="Bellgard S.E."/>
            <person name="Bellgard M.I."/>
        </authorList>
    </citation>
    <scope>NUCLEOTIDE SEQUENCE</scope>
    <source>
        <tissue evidence="2">Shoot tissue taken approximately 20 cm above the soil surface</tissue>
    </source>
</reference>
<evidence type="ECO:0000313" key="2">
    <source>
        <dbReference type="EMBL" id="JAD66392.1"/>
    </source>
</evidence>
<accession>A0A0A9C4B9</accession>
<feature type="region of interest" description="Disordered" evidence="1">
    <location>
        <begin position="18"/>
        <end position="46"/>
    </location>
</feature>
<organism evidence="2">
    <name type="scientific">Arundo donax</name>
    <name type="common">Giant reed</name>
    <name type="synonym">Donax arundinaceus</name>
    <dbReference type="NCBI Taxonomy" id="35708"/>
    <lineage>
        <taxon>Eukaryota</taxon>
        <taxon>Viridiplantae</taxon>
        <taxon>Streptophyta</taxon>
        <taxon>Embryophyta</taxon>
        <taxon>Tracheophyta</taxon>
        <taxon>Spermatophyta</taxon>
        <taxon>Magnoliopsida</taxon>
        <taxon>Liliopsida</taxon>
        <taxon>Poales</taxon>
        <taxon>Poaceae</taxon>
        <taxon>PACMAD clade</taxon>
        <taxon>Arundinoideae</taxon>
        <taxon>Arundineae</taxon>
        <taxon>Arundo</taxon>
    </lineage>
</organism>
<proteinExistence type="predicted"/>